<dbReference type="STRING" id="656916.A0A2G7FN39"/>
<keyword evidence="2" id="KW-1185">Reference proteome</keyword>
<evidence type="ECO:0000313" key="2">
    <source>
        <dbReference type="Proteomes" id="UP000231358"/>
    </source>
</evidence>
<protein>
    <submittedName>
        <fullName evidence="1">Uncharacterized protein</fullName>
    </submittedName>
</protein>
<dbReference type="InterPro" id="IPR055530">
    <property type="entry name" value="DUF7104"/>
</dbReference>
<evidence type="ECO:0000313" key="1">
    <source>
        <dbReference type="EMBL" id="PIG81973.1"/>
    </source>
</evidence>
<dbReference type="SUPFAM" id="SSF140860">
    <property type="entry name" value="Pseudo ankyrin repeat-like"/>
    <property type="match status" value="1"/>
</dbReference>
<reference evidence="1 2" key="1">
    <citation type="submission" date="2017-05" db="EMBL/GenBank/DDBJ databases">
        <title>Genome sequence for an aflatoxigenic pathogen of Argentinian peanut, Aspergillus arachidicola.</title>
        <authorList>
            <person name="Moore G."/>
            <person name="Beltz S.B."/>
            <person name="Mack B.M."/>
        </authorList>
    </citation>
    <scope>NUCLEOTIDE SEQUENCE [LARGE SCALE GENOMIC DNA]</scope>
    <source>
        <strain evidence="1 2">CBS 117610</strain>
    </source>
</reference>
<comment type="caution">
    <text evidence="1">The sequence shown here is derived from an EMBL/GenBank/DDBJ whole genome shotgun (WGS) entry which is preliminary data.</text>
</comment>
<proteinExistence type="predicted"/>
<sequence length="560" mass="62441">MDDWIVATCAHYASSKAMDWMLRTRLDIRVVEETLIAAASNPFGADMIRLLLDRGEPGTQISEKILLAAAANHKCPEILRFVLDKLDPAAPMTQTMILTVAEEIVGDLSFNYGGEDEKTFKVVIEELSPNTVLTEKVREGLVMKGSAMVRLVLDRQQAGFVVSEKTMEIAAASWKNDAVEFLQLLMTNGGGEVPISEGIVCAAAGNKFRGSSVMEYLFQAQGDSLPITENVIVAATNSPQALEKILNRFPEARITDKVLVAACRNKDAMVMLLSRPHNDLPIEAIMTEIRQDCIGMWSTETVEVFGLLVDRHLVDVDAWVVETVAASPRLLEVLLSKKPDVLITQQALIQAAENLDSLRLLLKEEKNHGLVTEEVMMAAAKSDFGRAEKMRCILHRVESAPLTQKVLKEAMSHRSFDTVKLILARRPDLNLKASWEEIRHDVDMPGVKKGYATMVLARLTDFKLTESMLQDYAYDREQKDDDGFDSFDNMIGTLGQYERVLPATEGVGVIVLERCIDRVAKRFLRYRPNLPITDKFLQAVERNPKANKEGLLSLLARKRG</sequence>
<dbReference type="Pfam" id="PF23397">
    <property type="entry name" value="DUF7104"/>
    <property type="match status" value="2"/>
</dbReference>
<dbReference type="EMBL" id="NEXV01000532">
    <property type="protein sequence ID" value="PIG81973.1"/>
    <property type="molecule type" value="Genomic_DNA"/>
</dbReference>
<name>A0A2G7FN39_9EURO</name>
<organism evidence="1 2">
    <name type="scientific">Aspergillus arachidicola</name>
    <dbReference type="NCBI Taxonomy" id="656916"/>
    <lineage>
        <taxon>Eukaryota</taxon>
        <taxon>Fungi</taxon>
        <taxon>Dikarya</taxon>
        <taxon>Ascomycota</taxon>
        <taxon>Pezizomycotina</taxon>
        <taxon>Eurotiomycetes</taxon>
        <taxon>Eurotiomycetidae</taxon>
        <taxon>Eurotiales</taxon>
        <taxon>Aspergillaceae</taxon>
        <taxon>Aspergillus</taxon>
        <taxon>Aspergillus subgen. Circumdati</taxon>
    </lineage>
</organism>
<accession>A0A2G7FN39</accession>
<dbReference type="AlphaFoldDB" id="A0A2G7FN39"/>
<gene>
    <name evidence="1" type="ORF">AARAC_002256</name>
</gene>
<dbReference type="Proteomes" id="UP000231358">
    <property type="component" value="Unassembled WGS sequence"/>
</dbReference>